<evidence type="ECO:0000256" key="1">
    <source>
        <dbReference type="ARBA" id="ARBA00001933"/>
    </source>
</evidence>
<protein>
    <recommendedName>
        <fullName evidence="10">diaminopimelate decarboxylase</fullName>
        <ecNumber evidence="10">4.1.1.20</ecNumber>
    </recommendedName>
</protein>
<dbReference type="GO" id="GO:0009089">
    <property type="term" value="P:lysine biosynthetic process via diaminopimelate"/>
    <property type="evidence" value="ECO:0007669"/>
    <property type="project" value="InterPro"/>
</dbReference>
<dbReference type="EC" id="4.1.1.20" evidence="10"/>
<evidence type="ECO:0000259" key="11">
    <source>
        <dbReference type="Pfam" id="PF00278"/>
    </source>
</evidence>
<dbReference type="AlphaFoldDB" id="A0A3B1BGH7"/>
<comment type="cofactor">
    <cofactor evidence="1">
        <name>pyridoxal 5'-phosphate</name>
        <dbReference type="ChEBI" id="CHEBI:597326"/>
    </cofactor>
</comment>
<evidence type="ECO:0000256" key="9">
    <source>
        <dbReference type="ARBA" id="ARBA00060983"/>
    </source>
</evidence>
<reference evidence="13" key="1">
    <citation type="submission" date="2018-06" db="EMBL/GenBank/DDBJ databases">
        <authorList>
            <person name="Zhirakovskaya E."/>
        </authorList>
    </citation>
    <scope>NUCLEOTIDE SEQUENCE</scope>
</reference>
<dbReference type="FunFam" id="2.40.37.10:FF:000003">
    <property type="entry name" value="Diaminopimelate decarboxylase"/>
    <property type="match status" value="1"/>
</dbReference>
<dbReference type="InterPro" id="IPR000183">
    <property type="entry name" value="Orn/DAP/Arg_de-COase"/>
</dbReference>
<evidence type="ECO:0000256" key="8">
    <source>
        <dbReference type="ARBA" id="ARBA00060643"/>
    </source>
</evidence>
<dbReference type="InterPro" id="IPR029066">
    <property type="entry name" value="PLP-binding_barrel"/>
</dbReference>
<evidence type="ECO:0000256" key="10">
    <source>
        <dbReference type="ARBA" id="ARBA00066427"/>
    </source>
</evidence>
<dbReference type="HAMAP" id="MF_02120">
    <property type="entry name" value="LysA"/>
    <property type="match status" value="1"/>
</dbReference>
<keyword evidence="4" id="KW-0663">Pyridoxal phosphate</keyword>
<dbReference type="InterPro" id="IPR022643">
    <property type="entry name" value="De-COase2_C"/>
</dbReference>
<gene>
    <name evidence="13" type="ORF">MNBD_GAMMA24-1556</name>
</gene>
<keyword evidence="5" id="KW-0457">Lysine biosynthesis</keyword>
<name>A0A3B1BGH7_9ZZZZ</name>
<evidence type="ECO:0000256" key="6">
    <source>
        <dbReference type="ARBA" id="ARBA00023239"/>
    </source>
</evidence>
<evidence type="ECO:0000256" key="2">
    <source>
        <dbReference type="ARBA" id="ARBA00022605"/>
    </source>
</evidence>
<evidence type="ECO:0000256" key="7">
    <source>
        <dbReference type="ARBA" id="ARBA00050464"/>
    </source>
</evidence>
<dbReference type="InterPro" id="IPR002986">
    <property type="entry name" value="DAP_deCOOHase_LysA"/>
</dbReference>
<keyword evidence="3" id="KW-0210">Decarboxylase</keyword>
<accession>A0A3B1BGH7</accession>
<comment type="catalytic activity">
    <reaction evidence="7">
        <text>meso-2,6-diaminopimelate + H(+) = L-lysine + CO2</text>
        <dbReference type="Rhea" id="RHEA:15101"/>
        <dbReference type="ChEBI" id="CHEBI:15378"/>
        <dbReference type="ChEBI" id="CHEBI:16526"/>
        <dbReference type="ChEBI" id="CHEBI:32551"/>
        <dbReference type="ChEBI" id="CHEBI:57791"/>
        <dbReference type="EC" id="4.1.1.20"/>
    </reaction>
</comment>
<evidence type="ECO:0000256" key="4">
    <source>
        <dbReference type="ARBA" id="ARBA00022898"/>
    </source>
</evidence>
<dbReference type="Pfam" id="PF02784">
    <property type="entry name" value="Orn_Arg_deC_N"/>
    <property type="match status" value="1"/>
</dbReference>
<comment type="pathway">
    <text evidence="8">Amino-acid biosynthesis; L-lysine biosynthesis via DAP pathway; L-lysine from DL-2,6-diaminopimelate: step 1/1.</text>
</comment>
<dbReference type="NCBIfam" id="TIGR01048">
    <property type="entry name" value="lysA"/>
    <property type="match status" value="1"/>
</dbReference>
<sequence>MDYFTYRNGQLYAEDVAVDEIARTYGTPCYIYSRATLERHWRAFDEAFADRDHLLCYAVKANSNLAILNLFARLGSGFDIVSVGELERVLAAGGDPAKVVFSGVGKRADEMRRALEVGIHCFNVESEAELVRLNAVAGEQGLRAPVSLRVNPDVDAKTHPYISTGLKENKFGIDIEQAQAVYTRAAGMTHIDILGVDCHIGSQLTETRPFLDALERVLALVDKLAGQGIELAHLDLGGGLGIQYRDETPPLPADYMADVLARLDDRALKILIEPGRAIAGNAGILLTKVEYLKHTEHKDFAIIDAAMNDLIRPTLYQAWQEIVPVAPRQGEARNYDLVGPICETSDFLGKARSLVLAEDDLLAVRSSGAYGFSMSSNYNSRPRVAEIMVDGDQTHVIRQRESIASLFEREIILP</sequence>
<proteinExistence type="inferred from homology"/>
<comment type="similarity">
    <text evidence="9">Belongs to the Orn/Lys/Arg decarboxylase class-II family. LysA subfamily.</text>
</comment>
<keyword evidence="2" id="KW-0028">Amino-acid biosynthesis</keyword>
<dbReference type="EMBL" id="UOFZ01000125">
    <property type="protein sequence ID" value="VAX13561.1"/>
    <property type="molecule type" value="Genomic_DNA"/>
</dbReference>
<dbReference type="PRINTS" id="PR01179">
    <property type="entry name" value="ODADCRBXLASE"/>
</dbReference>
<dbReference type="PANTHER" id="PTHR43727">
    <property type="entry name" value="DIAMINOPIMELATE DECARBOXYLASE"/>
    <property type="match status" value="1"/>
</dbReference>
<dbReference type="Gene3D" id="3.20.20.10">
    <property type="entry name" value="Alanine racemase"/>
    <property type="match status" value="1"/>
</dbReference>
<keyword evidence="6 13" id="KW-0456">Lyase</keyword>
<feature type="domain" description="Orn/DAP/Arg decarboxylase 2 C-terminal" evidence="11">
    <location>
        <begin position="30"/>
        <end position="368"/>
    </location>
</feature>
<dbReference type="SUPFAM" id="SSF50621">
    <property type="entry name" value="Alanine racemase C-terminal domain-like"/>
    <property type="match status" value="1"/>
</dbReference>
<dbReference type="InterPro" id="IPR022644">
    <property type="entry name" value="De-COase2_N"/>
</dbReference>
<organism evidence="13">
    <name type="scientific">hydrothermal vent metagenome</name>
    <dbReference type="NCBI Taxonomy" id="652676"/>
    <lineage>
        <taxon>unclassified sequences</taxon>
        <taxon>metagenomes</taxon>
        <taxon>ecological metagenomes</taxon>
    </lineage>
</organism>
<dbReference type="PANTHER" id="PTHR43727:SF2">
    <property type="entry name" value="GROUP IV DECARBOXYLASE"/>
    <property type="match status" value="1"/>
</dbReference>
<dbReference type="GO" id="GO:0008836">
    <property type="term" value="F:diaminopimelate decarboxylase activity"/>
    <property type="evidence" value="ECO:0007669"/>
    <property type="project" value="UniProtKB-EC"/>
</dbReference>
<dbReference type="SUPFAM" id="SSF51419">
    <property type="entry name" value="PLP-binding barrel"/>
    <property type="match status" value="1"/>
</dbReference>
<dbReference type="FunFam" id="3.20.20.10:FF:000003">
    <property type="entry name" value="Diaminopimelate decarboxylase"/>
    <property type="match status" value="1"/>
</dbReference>
<evidence type="ECO:0000259" key="12">
    <source>
        <dbReference type="Pfam" id="PF02784"/>
    </source>
</evidence>
<evidence type="ECO:0000313" key="13">
    <source>
        <dbReference type="EMBL" id="VAX13561.1"/>
    </source>
</evidence>
<feature type="domain" description="Orn/DAP/Arg decarboxylase 2 N-terminal" evidence="12">
    <location>
        <begin position="35"/>
        <end position="279"/>
    </location>
</feature>
<dbReference type="PRINTS" id="PR01181">
    <property type="entry name" value="DAPDCRBXLASE"/>
</dbReference>
<dbReference type="InterPro" id="IPR009006">
    <property type="entry name" value="Ala_racemase/Decarboxylase_C"/>
</dbReference>
<dbReference type="CDD" id="cd06828">
    <property type="entry name" value="PLPDE_III_DapDC"/>
    <property type="match status" value="1"/>
</dbReference>
<evidence type="ECO:0000256" key="3">
    <source>
        <dbReference type="ARBA" id="ARBA00022793"/>
    </source>
</evidence>
<dbReference type="Pfam" id="PF00278">
    <property type="entry name" value="Orn_DAP_Arg_deC"/>
    <property type="match status" value="1"/>
</dbReference>
<evidence type="ECO:0000256" key="5">
    <source>
        <dbReference type="ARBA" id="ARBA00023154"/>
    </source>
</evidence>
<dbReference type="Gene3D" id="2.40.37.10">
    <property type="entry name" value="Lyase, Ornithine Decarboxylase, Chain A, domain 1"/>
    <property type="match status" value="1"/>
</dbReference>